<dbReference type="Ensembl" id="ENSHCOT00000010919.1">
    <property type="protein sequence ID" value="ENSHCOP00000002140.1"/>
    <property type="gene ID" value="ENSHCOG00000003229.1"/>
</dbReference>
<reference evidence="3" key="1">
    <citation type="submission" date="2025-08" db="UniProtKB">
        <authorList>
            <consortium name="Ensembl"/>
        </authorList>
    </citation>
    <scope>IDENTIFICATION</scope>
</reference>
<keyword evidence="4" id="KW-1185">Reference proteome</keyword>
<feature type="domain" description="N-acetylglucosamine-1-phosphotransferase subunit alpha/beta regulatory" evidence="2">
    <location>
        <begin position="184"/>
        <end position="225"/>
    </location>
</feature>
<evidence type="ECO:0000313" key="4">
    <source>
        <dbReference type="Proteomes" id="UP000264820"/>
    </source>
</evidence>
<dbReference type="Proteomes" id="UP000264820">
    <property type="component" value="Unplaced"/>
</dbReference>
<evidence type="ECO:0000259" key="2">
    <source>
        <dbReference type="Pfam" id="PF18440"/>
    </source>
</evidence>
<dbReference type="GO" id="GO:0046835">
    <property type="term" value="P:carbohydrate phosphorylation"/>
    <property type="evidence" value="ECO:0007669"/>
    <property type="project" value="TreeGrafter"/>
</dbReference>
<dbReference type="GO" id="GO:0003976">
    <property type="term" value="F:UDP-N-acetylglucosamine-lysosomal-enzyme N-acetylglucosaminephosphotransferase activity"/>
    <property type="evidence" value="ECO:0007669"/>
    <property type="project" value="TreeGrafter"/>
</dbReference>
<protein>
    <recommendedName>
        <fullName evidence="2">N-acetylglucosamine-1-phosphotransferase subunit alpha/beta regulatory domain-containing protein</fullName>
    </recommendedName>
</protein>
<keyword evidence="1" id="KW-0808">Transferase</keyword>
<proteinExistence type="predicted"/>
<dbReference type="InterPro" id="IPR041536">
    <property type="entry name" value="GNPTAB_reg"/>
</dbReference>
<accession>A0A3Q2XCU4</accession>
<dbReference type="Pfam" id="PF18440">
    <property type="entry name" value="GlcNAc-1_reg"/>
    <property type="match status" value="1"/>
</dbReference>
<dbReference type="AlphaFoldDB" id="A0A3Q2XCU4"/>
<reference evidence="3" key="2">
    <citation type="submission" date="2025-09" db="UniProtKB">
        <authorList>
            <consortium name="Ensembl"/>
        </authorList>
    </citation>
    <scope>IDENTIFICATION</scope>
</reference>
<dbReference type="GeneTree" id="ENSGT00390000006747"/>
<sequence>LCFDRLLSAFRLWLSQDQYHVLFDSYRDNLCGKSFQSRLCLPMPINAVYTWVNGTHVALLKDSEVVQQRRNLKHLGKNASETTEEPKVRAKAECLLSHCIVAPMLALEPPLPANATLQDLPPLSPALAAAEELLQLCKPVHPSTAASVLILNSQVDTEKAYTDAFKEDKKLSVSRCYFTTEREAPGLIRMQTLAYLSGFPGSFKETEQLRAKLPSFVTNKMKQVNANQTSHSRDSMLAIWVHFTDLRDEQPSTLTFTPRDNFRVFNQPTMHVFGMWEETGVPGENPLFMYTAP</sequence>
<evidence type="ECO:0000256" key="1">
    <source>
        <dbReference type="ARBA" id="ARBA00022679"/>
    </source>
</evidence>
<dbReference type="PANTHER" id="PTHR24045:SF0">
    <property type="entry name" value="N-ACETYLGLUCOSAMINE-1-PHOSPHOTRANSFERASE SUBUNITS ALPHA_BETA"/>
    <property type="match status" value="1"/>
</dbReference>
<dbReference type="GO" id="GO:0005794">
    <property type="term" value="C:Golgi apparatus"/>
    <property type="evidence" value="ECO:0007669"/>
    <property type="project" value="TreeGrafter"/>
</dbReference>
<dbReference type="PANTHER" id="PTHR24045">
    <property type="match status" value="1"/>
</dbReference>
<dbReference type="GO" id="GO:0016256">
    <property type="term" value="P:N-glycan processing to lysosome"/>
    <property type="evidence" value="ECO:0007669"/>
    <property type="project" value="TreeGrafter"/>
</dbReference>
<name>A0A3Q2XCU4_HIPCM</name>
<organism evidence="3 4">
    <name type="scientific">Hippocampus comes</name>
    <name type="common">Tiger tail seahorse</name>
    <dbReference type="NCBI Taxonomy" id="109280"/>
    <lineage>
        <taxon>Eukaryota</taxon>
        <taxon>Metazoa</taxon>
        <taxon>Chordata</taxon>
        <taxon>Craniata</taxon>
        <taxon>Vertebrata</taxon>
        <taxon>Euteleostomi</taxon>
        <taxon>Actinopterygii</taxon>
        <taxon>Neopterygii</taxon>
        <taxon>Teleostei</taxon>
        <taxon>Neoteleostei</taxon>
        <taxon>Acanthomorphata</taxon>
        <taxon>Syngnathiaria</taxon>
        <taxon>Syngnathiformes</taxon>
        <taxon>Syngnathoidei</taxon>
        <taxon>Syngnathidae</taxon>
        <taxon>Hippocampus</taxon>
    </lineage>
</organism>
<dbReference type="InterPro" id="IPR047141">
    <property type="entry name" value="Stealth"/>
</dbReference>
<evidence type="ECO:0000313" key="3">
    <source>
        <dbReference type="Ensembl" id="ENSHCOP00000002140.1"/>
    </source>
</evidence>